<feature type="transmembrane region" description="Helical" evidence="7">
    <location>
        <begin position="732"/>
        <end position="754"/>
    </location>
</feature>
<dbReference type="SUPFAM" id="SSF103473">
    <property type="entry name" value="MFS general substrate transporter"/>
    <property type="match status" value="1"/>
</dbReference>
<feature type="transmembrane region" description="Helical" evidence="7">
    <location>
        <begin position="488"/>
        <end position="506"/>
    </location>
</feature>
<feature type="transmembrane region" description="Helical" evidence="7">
    <location>
        <begin position="696"/>
        <end position="720"/>
    </location>
</feature>
<evidence type="ECO:0000256" key="7">
    <source>
        <dbReference type="SAM" id="Phobius"/>
    </source>
</evidence>
<evidence type="ECO:0000256" key="5">
    <source>
        <dbReference type="ARBA" id="ARBA00022989"/>
    </source>
</evidence>
<dbReference type="GO" id="GO:0015853">
    <property type="term" value="P:adenine transport"/>
    <property type="evidence" value="ECO:0007669"/>
    <property type="project" value="TreeGrafter"/>
</dbReference>
<feature type="transmembrane region" description="Helical" evidence="7">
    <location>
        <begin position="455"/>
        <end position="476"/>
    </location>
</feature>
<comment type="caution">
    <text evidence="8">The sequence shown here is derived from an EMBL/GenBank/DDBJ whole genome shotgun (WGS) entry which is preliminary data.</text>
</comment>
<feature type="transmembrane region" description="Helical" evidence="7">
    <location>
        <begin position="395"/>
        <end position="414"/>
    </location>
</feature>
<dbReference type="PANTHER" id="PTHR10332">
    <property type="entry name" value="EQUILIBRATIVE NUCLEOSIDE TRANSPORTER"/>
    <property type="match status" value="1"/>
</dbReference>
<feature type="transmembrane region" description="Helical" evidence="7">
    <location>
        <begin position="310"/>
        <end position="331"/>
    </location>
</feature>
<dbReference type="PRINTS" id="PR01130">
    <property type="entry name" value="DERENTRNSPRT"/>
</dbReference>
<evidence type="ECO:0000256" key="3">
    <source>
        <dbReference type="ARBA" id="ARBA00022448"/>
    </source>
</evidence>
<comment type="subcellular location">
    <subcellularLocation>
        <location evidence="1">Basolateral cell membrane</location>
        <topology evidence="1">Multi-pass membrane protein</topology>
    </subcellularLocation>
</comment>
<dbReference type="InterPro" id="IPR034764">
    <property type="entry name" value="ENT1/ENT2"/>
</dbReference>
<reference evidence="8" key="1">
    <citation type="journal article" name="BMC Genomics">
        <title>Long-read sequencing and de novo genome assembly of marine medaka (Oryzias melastigma).</title>
        <authorList>
            <person name="Liang P."/>
            <person name="Saqib H.S.A."/>
            <person name="Ni X."/>
            <person name="Shen Y."/>
        </authorList>
    </citation>
    <scope>NUCLEOTIDE SEQUENCE</scope>
    <source>
        <strain evidence="8">Bigg-433</strain>
    </source>
</reference>
<proteinExistence type="inferred from homology"/>
<feature type="transmembrane region" description="Helical" evidence="7">
    <location>
        <begin position="363"/>
        <end position="383"/>
    </location>
</feature>
<dbReference type="EMBL" id="WKFB01000015">
    <property type="protein sequence ID" value="KAF6739064.1"/>
    <property type="molecule type" value="Genomic_DNA"/>
</dbReference>
<dbReference type="PANTHER" id="PTHR10332:SF8">
    <property type="entry name" value="EQUILIBRATIVE NUCLEOSIDE TRANSPORTER 2"/>
    <property type="match status" value="1"/>
</dbReference>
<evidence type="ECO:0000256" key="2">
    <source>
        <dbReference type="ARBA" id="ARBA00007965"/>
    </source>
</evidence>
<feature type="transmembrane region" description="Helical" evidence="7">
    <location>
        <begin position="39"/>
        <end position="56"/>
    </location>
</feature>
<evidence type="ECO:0000256" key="4">
    <source>
        <dbReference type="ARBA" id="ARBA00022692"/>
    </source>
</evidence>
<feature type="transmembrane region" description="Helical" evidence="7">
    <location>
        <begin position="593"/>
        <end position="614"/>
    </location>
</feature>
<organism evidence="8 9">
    <name type="scientific">Oryzias melastigma</name>
    <name type="common">Marine medaka</name>
    <dbReference type="NCBI Taxonomy" id="30732"/>
    <lineage>
        <taxon>Eukaryota</taxon>
        <taxon>Metazoa</taxon>
        <taxon>Chordata</taxon>
        <taxon>Craniata</taxon>
        <taxon>Vertebrata</taxon>
        <taxon>Euteleostomi</taxon>
        <taxon>Actinopterygii</taxon>
        <taxon>Neopterygii</taxon>
        <taxon>Teleostei</taxon>
        <taxon>Neoteleostei</taxon>
        <taxon>Acanthomorphata</taxon>
        <taxon>Ovalentaria</taxon>
        <taxon>Atherinomorphae</taxon>
        <taxon>Beloniformes</taxon>
        <taxon>Adrianichthyidae</taxon>
        <taxon>Oryziinae</taxon>
        <taxon>Oryzias</taxon>
    </lineage>
</organism>
<feature type="transmembrane region" description="Helical" evidence="7">
    <location>
        <begin position="661"/>
        <end position="684"/>
    </location>
</feature>
<evidence type="ECO:0000313" key="8">
    <source>
        <dbReference type="EMBL" id="KAF6739064.1"/>
    </source>
</evidence>
<feature type="transmembrane region" description="Helical" evidence="7">
    <location>
        <begin position="6"/>
        <end position="27"/>
    </location>
</feature>
<evidence type="ECO:0000256" key="1">
    <source>
        <dbReference type="ARBA" id="ARBA00004554"/>
    </source>
</evidence>
<evidence type="ECO:0000256" key="6">
    <source>
        <dbReference type="ARBA" id="ARBA00023136"/>
    </source>
</evidence>
<dbReference type="GO" id="GO:0015213">
    <property type="term" value="F:uridine transmembrane transporter activity"/>
    <property type="evidence" value="ECO:0007669"/>
    <property type="project" value="UniProtKB-ARBA"/>
</dbReference>
<dbReference type="GO" id="GO:0015854">
    <property type="term" value="P:guanine transport"/>
    <property type="evidence" value="ECO:0007669"/>
    <property type="project" value="TreeGrafter"/>
</dbReference>
<protein>
    <submittedName>
        <fullName evidence="8">Equilibrative nucleoside transporter 2</fullName>
    </submittedName>
</protein>
<feature type="transmembrane region" description="Helical" evidence="7">
    <location>
        <begin position="629"/>
        <end position="649"/>
    </location>
</feature>
<keyword evidence="4 7" id="KW-0812">Transmembrane</keyword>
<keyword evidence="5 7" id="KW-1133">Transmembrane helix</keyword>
<dbReference type="GO" id="GO:0016323">
    <property type="term" value="C:basolateral plasma membrane"/>
    <property type="evidence" value="ECO:0007669"/>
    <property type="project" value="UniProtKB-SubCell"/>
</dbReference>
<evidence type="ECO:0000313" key="9">
    <source>
        <dbReference type="Proteomes" id="UP000646548"/>
    </source>
</evidence>
<dbReference type="GO" id="GO:0035364">
    <property type="term" value="P:thymine transport"/>
    <property type="evidence" value="ECO:0007669"/>
    <property type="project" value="TreeGrafter"/>
</dbReference>
<dbReference type="AlphaFoldDB" id="A0A834FRJ5"/>
<dbReference type="Gene3D" id="1.20.1250.20">
    <property type="entry name" value="MFS general substrate transporter like domains"/>
    <property type="match status" value="1"/>
</dbReference>
<keyword evidence="3" id="KW-0813">Transport</keyword>
<feature type="transmembrane region" description="Helical" evidence="7">
    <location>
        <begin position="426"/>
        <end position="448"/>
    </location>
</feature>
<name>A0A834FRJ5_ORYME</name>
<accession>A0A834FRJ5</accession>
<dbReference type="InterPro" id="IPR036259">
    <property type="entry name" value="MFS_trans_sf"/>
</dbReference>
<sequence>MFFPTLFLLPFPLLYLLLYQPLFLLVFPPLFQIPLPLPYLLLFLLLFLPIYMQLYRPLYWPLYRWFFLPLYRPLYRRLYRPLFLPLYRRLYRPLFLLLYRPLFLPLYRRLYRPLFLLLYRPLFRRLCRPLYRLLFLQLYRLLYLRLFLPLYRRLFRPLFLPLYRRLYRPLFLPLYRWFFRRLFLPLHRPLFLPLYRLFFLPLYLPAALQLRPPVLPQQKRRWFAVARRATPPRPDLLLLWWELNILCLHASKDVEFLWHCWFQGNTLSDRPAAPTQAGRMLFSLLDLKGIINTKRRVSMKPRTNAPRDRGCLVGIIFFILGLGTLLPWNFFMTASRYFERRLNGTEILNGTAREPKKYHFNNWMTLLSQLPLLVFTLLNSILYQWISEKVRIAGSLVLILLLFVFTAVLVKVPMEEDRFFSVTMATIWFINSFGAVLQGSCFGLVGLLPQKYSSIFMSGQGLAGTFAALAMLLAIASEADFEPAALGYFITPCVGTLVTLLSYLLLPRLEFAQFFLNGRSKYEEETTDELLQDGGKMENGKMNGHANGSLTAAKKTYAEMACGPEGTAQASQRLQVVQQEQAKASVLQVFRKIWVMAFCVTFVFTVTLSVFPAVTADVKTAFPGKWENYFTSVCCFLMFNICDWLGRTATSVVRWPRKESCLFPALVVSRAVFIPLLMLCNVQPRHYLSAFFTHDAAFVVIMVLFSLSSGYFVCLSMSYAPQMVEPKDAETAGALMTFFLALGLSIGAALSFGLRASV</sequence>
<dbReference type="GO" id="GO:0035344">
    <property type="term" value="P:hypoxanthine transport"/>
    <property type="evidence" value="ECO:0007669"/>
    <property type="project" value="TreeGrafter"/>
</dbReference>
<dbReference type="Proteomes" id="UP000646548">
    <property type="component" value="Unassembled WGS sequence"/>
</dbReference>
<dbReference type="Pfam" id="PF01733">
    <property type="entry name" value="Nucleoside_tran"/>
    <property type="match status" value="1"/>
</dbReference>
<comment type="similarity">
    <text evidence="2">Belongs to the SLC29A/ENT transporter (TC 2.A.57) family.</text>
</comment>
<keyword evidence="6 7" id="KW-0472">Membrane</keyword>
<dbReference type="NCBIfam" id="TIGR00939">
    <property type="entry name" value="2a57"/>
    <property type="match status" value="1"/>
</dbReference>
<gene>
    <name evidence="8" type="ORF">FQA47_001413</name>
</gene>
<dbReference type="InterPro" id="IPR002259">
    <property type="entry name" value="Eqnu_transpt"/>
</dbReference>